<evidence type="ECO:0000256" key="3">
    <source>
        <dbReference type="ARBA" id="ARBA00023295"/>
    </source>
</evidence>
<sequence length="641" mass="73270">MDWQKKTGTPFPLGTTLSIDGCNFAIHAPQGNGLHLVLFAQDAPPAYLPLNKNVNNIYTLFLSGVQSGTRYAYCIINSQGTHWILDPYAKRLTTNPETASIPAAVIQNHEFDWEQSDLPGIEREKAVLYELHVKGFTQQHPGIPEALRGKFLGLCQPTVIEHFKHLGVTTLQLMPIATSFDEAHLADKKLTNYWGYNPLCWFAPDEKFAVNDPVTELKTMVKILHEHDIEVILDVVYNHTAESGKDGPTHNFKLIAPKTYLKNDKEGFENHSGCGNTVDLSYSPALRTVMDSLRYWVEEFHIDGFRFDLAATLGRRGDDFDRQSGFFQVIQQDPVLQKVKLIAEPWDIGPNGYQLGAFPSGWNECNDRFRDTIRSFWNHTAQLGEFATRLMGSRDLFSAAKWPDKLCVNYICYHDGFTLQDLVSYNEKHNVDNKENNRDGHGDNRSFNHGIEGKTVNTGIIELRRKQKKNMMMTLLFSFGIPHILAVDSFSHSQQGNNNAYCQDTPISWTNWNLSREESDFMDWFSEMIEARNQYMLPFINAFSGENRGHHRIHWMQSDGHILQMNDWHDHAAIALHLGLYKDESELLYLINPTKIPTRFKLPAGSAWTIISDTSEHTISRHEVQTTYMQSAKSMTILRRD</sequence>
<dbReference type="AlphaFoldDB" id="A0A2T3MZB7"/>
<dbReference type="InterPro" id="IPR017853">
    <property type="entry name" value="GH"/>
</dbReference>
<evidence type="ECO:0000256" key="2">
    <source>
        <dbReference type="ARBA" id="ARBA00022801"/>
    </source>
</evidence>
<dbReference type="NCBIfam" id="TIGR02100">
    <property type="entry name" value="glgX_debranch"/>
    <property type="match status" value="1"/>
</dbReference>
<dbReference type="InterPro" id="IPR004193">
    <property type="entry name" value="Glyco_hydro_13_N"/>
</dbReference>
<evidence type="ECO:0000313" key="5">
    <source>
        <dbReference type="EMBL" id="PSW05276.1"/>
    </source>
</evidence>
<dbReference type="InterPro" id="IPR011837">
    <property type="entry name" value="Glycogen_debranch_GlgX"/>
</dbReference>
<dbReference type="SUPFAM" id="SSF81296">
    <property type="entry name" value="E set domains"/>
    <property type="match status" value="1"/>
</dbReference>
<dbReference type="SMART" id="SM00642">
    <property type="entry name" value="Aamy"/>
    <property type="match status" value="1"/>
</dbReference>
<accession>A0A2T3MZB7</accession>
<dbReference type="InterPro" id="IPR014756">
    <property type="entry name" value="Ig_E-set"/>
</dbReference>
<dbReference type="Gene3D" id="2.60.40.1180">
    <property type="entry name" value="Golgi alpha-mannosidase II"/>
    <property type="match status" value="1"/>
</dbReference>
<evidence type="ECO:0000256" key="1">
    <source>
        <dbReference type="ARBA" id="ARBA00008061"/>
    </source>
</evidence>
<evidence type="ECO:0000259" key="4">
    <source>
        <dbReference type="SMART" id="SM00642"/>
    </source>
</evidence>
<dbReference type="SUPFAM" id="SSF51445">
    <property type="entry name" value="(Trans)glycosidases"/>
    <property type="match status" value="1"/>
</dbReference>
<comment type="caution">
    <text evidence="5">The sequence shown here is derived from an EMBL/GenBank/DDBJ whole genome shotgun (WGS) entry which is preliminary data.</text>
</comment>
<dbReference type="InterPro" id="IPR006047">
    <property type="entry name" value="GH13_cat_dom"/>
</dbReference>
<dbReference type="GO" id="GO:0004135">
    <property type="term" value="F:amylo-alpha-1,6-glucosidase activity"/>
    <property type="evidence" value="ECO:0007669"/>
    <property type="project" value="InterPro"/>
</dbReference>
<name>A0A2T3MZB7_9GAMM</name>
<dbReference type="GO" id="GO:0005980">
    <property type="term" value="P:glycogen catabolic process"/>
    <property type="evidence" value="ECO:0007669"/>
    <property type="project" value="InterPro"/>
</dbReference>
<dbReference type="Pfam" id="PF02922">
    <property type="entry name" value="CBM_48"/>
    <property type="match status" value="1"/>
</dbReference>
<dbReference type="EMBL" id="PYMC01000006">
    <property type="protein sequence ID" value="PSW05276.1"/>
    <property type="molecule type" value="Genomic_DNA"/>
</dbReference>
<proteinExistence type="inferred from homology"/>
<dbReference type="InterPro" id="IPR013780">
    <property type="entry name" value="Glyco_hydro_b"/>
</dbReference>
<dbReference type="CDD" id="cd02856">
    <property type="entry name" value="E_set_GDE_Isoamylase_N"/>
    <property type="match status" value="1"/>
</dbReference>
<dbReference type="Gene3D" id="2.60.40.10">
    <property type="entry name" value="Immunoglobulins"/>
    <property type="match status" value="1"/>
</dbReference>
<keyword evidence="6" id="KW-1185">Reference proteome</keyword>
<dbReference type="InterPro" id="IPR044505">
    <property type="entry name" value="GlgX_Isoamylase_N_E_set"/>
</dbReference>
<organism evidence="5 6">
    <name type="scientific">Photobacterium lipolyticum</name>
    <dbReference type="NCBI Taxonomy" id="266810"/>
    <lineage>
        <taxon>Bacteria</taxon>
        <taxon>Pseudomonadati</taxon>
        <taxon>Pseudomonadota</taxon>
        <taxon>Gammaproteobacteria</taxon>
        <taxon>Vibrionales</taxon>
        <taxon>Vibrionaceae</taxon>
        <taxon>Photobacterium</taxon>
    </lineage>
</organism>
<reference evidence="5 6" key="1">
    <citation type="submission" date="2018-03" db="EMBL/GenBank/DDBJ databases">
        <title>Whole genome sequencing of Histamine producing bacteria.</title>
        <authorList>
            <person name="Butler K."/>
        </authorList>
    </citation>
    <scope>NUCLEOTIDE SEQUENCE [LARGE SCALE GENOMIC DNA]</scope>
    <source>
        <strain evidence="5 6">DSM 16190</strain>
    </source>
</reference>
<keyword evidence="3" id="KW-0326">Glycosidase</keyword>
<evidence type="ECO:0000313" key="6">
    <source>
        <dbReference type="Proteomes" id="UP000240904"/>
    </source>
</evidence>
<dbReference type="OrthoDB" id="3236218at2"/>
<dbReference type="RefSeq" id="WP_107283378.1">
    <property type="nucleotide sequence ID" value="NZ_PYMC01000006.1"/>
</dbReference>
<dbReference type="Proteomes" id="UP000240904">
    <property type="component" value="Unassembled WGS sequence"/>
</dbReference>
<dbReference type="SUPFAM" id="SSF51011">
    <property type="entry name" value="Glycosyl hydrolase domain"/>
    <property type="match status" value="1"/>
</dbReference>
<gene>
    <name evidence="5" type="primary">glgX</name>
    <name evidence="5" type="ORF">C9I89_10485</name>
</gene>
<dbReference type="InterPro" id="IPR013783">
    <property type="entry name" value="Ig-like_fold"/>
</dbReference>
<dbReference type="CDD" id="cd11326">
    <property type="entry name" value="AmyAc_Glg_debranch"/>
    <property type="match status" value="1"/>
</dbReference>
<comment type="similarity">
    <text evidence="1">Belongs to the glycosyl hydrolase 13 family.</text>
</comment>
<feature type="domain" description="Glycosyl hydrolase family 13 catalytic" evidence="4">
    <location>
        <begin position="130"/>
        <end position="532"/>
    </location>
</feature>
<dbReference type="PANTHER" id="PTHR43002">
    <property type="entry name" value="GLYCOGEN DEBRANCHING ENZYME"/>
    <property type="match status" value="1"/>
</dbReference>
<keyword evidence="2" id="KW-0378">Hydrolase</keyword>
<dbReference type="Gene3D" id="3.20.20.80">
    <property type="entry name" value="Glycosidases"/>
    <property type="match status" value="1"/>
</dbReference>
<protein>
    <submittedName>
        <fullName evidence="5">Glycogen debranching enzyme GlgX</fullName>
    </submittedName>
</protein>